<dbReference type="Proteomes" id="UP000199236">
    <property type="component" value="Unassembled WGS sequence"/>
</dbReference>
<protein>
    <submittedName>
        <fullName evidence="2">TRAP-type C4-dicarboxylate transport system, substrate-binding protein</fullName>
    </submittedName>
</protein>
<dbReference type="InterPro" id="IPR018389">
    <property type="entry name" value="DctP_fam"/>
</dbReference>
<proteinExistence type="predicted"/>
<dbReference type="RefSeq" id="WP_090075455.1">
    <property type="nucleotide sequence ID" value="NZ_FOVR01000019.1"/>
</dbReference>
<dbReference type="EMBL" id="FOVR01000019">
    <property type="protein sequence ID" value="SFP03878.1"/>
    <property type="molecule type" value="Genomic_DNA"/>
</dbReference>
<reference evidence="2 3" key="1">
    <citation type="submission" date="2016-10" db="EMBL/GenBank/DDBJ databases">
        <authorList>
            <person name="de Groot N.N."/>
        </authorList>
    </citation>
    <scope>NUCLEOTIDE SEQUENCE [LARGE SCALE GENOMIC DNA]</scope>
    <source>
        <strain evidence="2 3">CGMCC 1.9157</strain>
    </source>
</reference>
<organism evidence="2 3">
    <name type="scientific">Cohaesibacter marisflavi</name>
    <dbReference type="NCBI Taxonomy" id="655353"/>
    <lineage>
        <taxon>Bacteria</taxon>
        <taxon>Pseudomonadati</taxon>
        <taxon>Pseudomonadota</taxon>
        <taxon>Alphaproteobacteria</taxon>
        <taxon>Hyphomicrobiales</taxon>
        <taxon>Cohaesibacteraceae</taxon>
    </lineage>
</organism>
<dbReference type="OrthoDB" id="9783941at2"/>
<gene>
    <name evidence="2" type="ORF">SAMN04488056_11916</name>
</gene>
<name>A0A1I5M2K8_9HYPH</name>
<dbReference type="InterPro" id="IPR038404">
    <property type="entry name" value="TRAP_DctP_sf"/>
</dbReference>
<dbReference type="PANTHER" id="PTHR33376:SF4">
    <property type="entry name" value="SIALIC ACID-BINDING PERIPLASMIC PROTEIN SIAP"/>
    <property type="match status" value="1"/>
</dbReference>
<sequence>MTGNKTATNHHKFEGKNMLKAFRNIAYGAVAMLAVTAFNPVSASYAATFDLSEVMPESNFGTQNIKKFAEEVKKATDGRVDIQVHAGGALGFKGPEHLRAVRDGLVPMADILGSQQIGDQPLFGLENVPFLVSSMDDLRVLHKFWRPEIEKVASNYNQKFLFYVPSPKQYMYLKIDAVSVDQLQGIKIRGADKTTVDTMKAIGMAGVQIPWGELIPALASGRVDGVATSATSGVDGKFWEFLKYIYPTNHTWGSNIVSINLDAWNKISPEDQKTVQDIATSLEPDFWNVARDKDMQSVVTMQQHGMDLVEISPEMFAEMQAKAKALLDEYLERVPSAKPIVDAYLAELGRD</sequence>
<accession>A0A1I5M2K8</accession>
<evidence type="ECO:0000313" key="3">
    <source>
        <dbReference type="Proteomes" id="UP000199236"/>
    </source>
</evidence>
<dbReference type="AlphaFoldDB" id="A0A1I5M2K8"/>
<evidence type="ECO:0000313" key="2">
    <source>
        <dbReference type="EMBL" id="SFP03878.1"/>
    </source>
</evidence>
<dbReference type="PANTHER" id="PTHR33376">
    <property type="match status" value="1"/>
</dbReference>
<dbReference type="NCBIfam" id="NF037995">
    <property type="entry name" value="TRAP_S1"/>
    <property type="match status" value="1"/>
</dbReference>
<keyword evidence="3" id="KW-1185">Reference proteome</keyword>
<dbReference type="GO" id="GO:0055085">
    <property type="term" value="P:transmembrane transport"/>
    <property type="evidence" value="ECO:0007669"/>
    <property type="project" value="InterPro"/>
</dbReference>
<dbReference type="CDD" id="cd13602">
    <property type="entry name" value="PBP2_TRAP_BpDctp6_7"/>
    <property type="match status" value="1"/>
</dbReference>
<dbReference type="Gene3D" id="3.40.190.170">
    <property type="entry name" value="Bacterial extracellular solute-binding protein, family 7"/>
    <property type="match status" value="1"/>
</dbReference>
<dbReference type="STRING" id="655353.SAMN04488056_11916"/>
<dbReference type="Pfam" id="PF03480">
    <property type="entry name" value="DctP"/>
    <property type="match status" value="1"/>
</dbReference>
<evidence type="ECO:0000256" key="1">
    <source>
        <dbReference type="ARBA" id="ARBA00022729"/>
    </source>
</evidence>
<keyword evidence="1" id="KW-0732">Signal</keyword>